<evidence type="ECO:0000313" key="4">
    <source>
        <dbReference type="EMBL" id="MEY8038789.1"/>
    </source>
</evidence>
<evidence type="ECO:0000313" key="5">
    <source>
        <dbReference type="Proteomes" id="UP001564626"/>
    </source>
</evidence>
<feature type="domain" description="Low molecular weight protein antigen 6 PH" evidence="3">
    <location>
        <begin position="123"/>
        <end position="192"/>
    </location>
</feature>
<dbReference type="EMBL" id="JBGEHV010000006">
    <property type="protein sequence ID" value="MEY8038789.1"/>
    <property type="molecule type" value="Genomic_DNA"/>
</dbReference>
<organism evidence="4 5">
    <name type="scientific">Saccharopolyspora cebuensis</name>
    <dbReference type="NCBI Taxonomy" id="418759"/>
    <lineage>
        <taxon>Bacteria</taxon>
        <taxon>Bacillati</taxon>
        <taxon>Actinomycetota</taxon>
        <taxon>Actinomycetes</taxon>
        <taxon>Pseudonocardiales</taxon>
        <taxon>Pseudonocardiaceae</taxon>
        <taxon>Saccharopolyspora</taxon>
    </lineage>
</organism>
<feature type="compositionally biased region" description="Low complexity" evidence="1">
    <location>
        <begin position="46"/>
        <end position="67"/>
    </location>
</feature>
<name>A0ABV4CDB4_9PSEU</name>
<feature type="transmembrane region" description="Helical" evidence="2">
    <location>
        <begin position="81"/>
        <end position="100"/>
    </location>
</feature>
<accession>A0ABV4CDB4</accession>
<reference evidence="4 5" key="1">
    <citation type="submission" date="2024-08" db="EMBL/GenBank/DDBJ databases">
        <title>Genome mining of Saccharopolyspora cebuensis PGLac3 from Nigerian medicinal plant.</title>
        <authorList>
            <person name="Ezeobiora C.E."/>
            <person name="Igbokwe N.H."/>
            <person name="Amin D.H."/>
            <person name="Mendie U.E."/>
        </authorList>
    </citation>
    <scope>NUCLEOTIDE SEQUENCE [LARGE SCALE GENOMIC DNA]</scope>
    <source>
        <strain evidence="4 5">PGLac3</strain>
    </source>
</reference>
<dbReference type="Proteomes" id="UP001564626">
    <property type="component" value="Unassembled WGS sequence"/>
</dbReference>
<keyword evidence="5" id="KW-1185">Reference proteome</keyword>
<feature type="transmembrane region" description="Helical" evidence="2">
    <location>
        <begin position="106"/>
        <end position="122"/>
    </location>
</feature>
<comment type="caution">
    <text evidence="4">The sequence shown here is derived from an EMBL/GenBank/DDBJ whole genome shotgun (WGS) entry which is preliminary data.</text>
</comment>
<evidence type="ECO:0000256" key="2">
    <source>
        <dbReference type="SAM" id="Phobius"/>
    </source>
</evidence>
<dbReference type="Pfam" id="PF10756">
    <property type="entry name" value="bPH_6"/>
    <property type="match status" value="1"/>
</dbReference>
<dbReference type="RefSeq" id="WP_345367742.1">
    <property type="nucleotide sequence ID" value="NZ_BAABII010000019.1"/>
</dbReference>
<feature type="region of interest" description="Disordered" evidence="1">
    <location>
        <begin position="1"/>
        <end position="72"/>
    </location>
</feature>
<keyword evidence="2" id="KW-0472">Membrane</keyword>
<gene>
    <name evidence="4" type="ORF">AB8O55_05215</name>
</gene>
<evidence type="ECO:0000256" key="1">
    <source>
        <dbReference type="SAM" id="MobiDB-lite"/>
    </source>
</evidence>
<dbReference type="InterPro" id="IPR019692">
    <property type="entry name" value="CFP-6_PH"/>
</dbReference>
<keyword evidence="2" id="KW-0812">Transmembrane</keyword>
<feature type="compositionally biased region" description="Basic and acidic residues" evidence="1">
    <location>
        <begin position="13"/>
        <end position="27"/>
    </location>
</feature>
<keyword evidence="2" id="KW-1133">Transmembrane helix</keyword>
<sequence length="198" mass="20982">MSQTQQDAEQPETPERAETPEMPERSEQAGTPGQAGAAEQADSAEDATAGGAAEDADPAAGTTAQATAEERPLPSSLAFRINPVSLLAVLAIAACATPLATTAGPWALLVYLIPLAIAVWILRTRTTVGPDEVRTRTVFGGKRFTWDEVVSLRLDEKRWLKAVLRSGDEVVLPAIRVRDLPRLAVMSGGRLTDPATAE</sequence>
<evidence type="ECO:0000259" key="3">
    <source>
        <dbReference type="Pfam" id="PF10756"/>
    </source>
</evidence>
<protein>
    <submittedName>
        <fullName evidence="4">PH domain-containing protein</fullName>
    </submittedName>
</protein>
<proteinExistence type="predicted"/>